<keyword evidence="3" id="KW-0694">RNA-binding</keyword>
<dbReference type="Pfam" id="PF00861">
    <property type="entry name" value="Ribosomal_L18p"/>
    <property type="match status" value="1"/>
</dbReference>
<comment type="similarity">
    <text evidence="1">Belongs to the universal ribosomal protein uL18 family.</text>
</comment>
<dbReference type="InterPro" id="IPR057268">
    <property type="entry name" value="Ribosomal_L18"/>
</dbReference>
<evidence type="ECO:0000313" key="9">
    <source>
        <dbReference type="Proteomes" id="UP001438707"/>
    </source>
</evidence>
<dbReference type="PANTHER" id="PTHR12899">
    <property type="entry name" value="39S RIBOSOMAL PROTEIN L18, MITOCHONDRIAL"/>
    <property type="match status" value="1"/>
</dbReference>
<proteinExistence type="inferred from homology"/>
<keyword evidence="2" id="KW-0699">rRNA-binding</keyword>
<dbReference type="GO" id="GO:0006412">
    <property type="term" value="P:translation"/>
    <property type="evidence" value="ECO:0007669"/>
    <property type="project" value="InterPro"/>
</dbReference>
<dbReference type="InterPro" id="IPR004389">
    <property type="entry name" value="Ribosomal_uL18_bac-type"/>
</dbReference>
<evidence type="ECO:0000256" key="1">
    <source>
        <dbReference type="ARBA" id="ARBA00007116"/>
    </source>
</evidence>
<dbReference type="Gene3D" id="3.30.420.100">
    <property type="match status" value="1"/>
</dbReference>
<evidence type="ECO:0000256" key="4">
    <source>
        <dbReference type="ARBA" id="ARBA00022980"/>
    </source>
</evidence>
<accession>A0AAW1SEP0</accession>
<dbReference type="CDD" id="cd00432">
    <property type="entry name" value="Ribosomal_L18_L5e"/>
    <property type="match status" value="1"/>
</dbReference>
<dbReference type="PANTHER" id="PTHR12899:SF3">
    <property type="entry name" value="LARGE RIBOSOMAL SUBUNIT PROTEIN UL18M"/>
    <property type="match status" value="1"/>
</dbReference>
<dbReference type="GO" id="GO:0008097">
    <property type="term" value="F:5S rRNA binding"/>
    <property type="evidence" value="ECO:0007669"/>
    <property type="project" value="TreeGrafter"/>
</dbReference>
<dbReference type="FunFam" id="3.30.420.100:FF:000001">
    <property type="entry name" value="50S ribosomal protein L18"/>
    <property type="match status" value="1"/>
</dbReference>
<dbReference type="HAMAP" id="MF_01337_B">
    <property type="entry name" value="Ribosomal_uL18_B"/>
    <property type="match status" value="1"/>
</dbReference>
<dbReference type="EMBL" id="JALJOS010000001">
    <property type="protein sequence ID" value="KAK9844724.1"/>
    <property type="molecule type" value="Genomic_DNA"/>
</dbReference>
<dbReference type="GO" id="GO:1990904">
    <property type="term" value="C:ribonucleoprotein complex"/>
    <property type="evidence" value="ECO:0007669"/>
    <property type="project" value="UniProtKB-KW"/>
</dbReference>
<dbReference type="InterPro" id="IPR005484">
    <property type="entry name" value="Ribosomal_uL18_bac/plant/anim"/>
</dbReference>
<dbReference type="Proteomes" id="UP001438707">
    <property type="component" value="Unassembled WGS sequence"/>
</dbReference>
<organism evidence="8 9">
    <name type="scientific">Apatococcus lobatus</name>
    <dbReference type="NCBI Taxonomy" id="904363"/>
    <lineage>
        <taxon>Eukaryota</taxon>
        <taxon>Viridiplantae</taxon>
        <taxon>Chlorophyta</taxon>
        <taxon>core chlorophytes</taxon>
        <taxon>Trebouxiophyceae</taxon>
        <taxon>Chlorellales</taxon>
        <taxon>Chlorellaceae</taxon>
        <taxon>Apatococcus</taxon>
    </lineage>
</organism>
<dbReference type="GO" id="GO:0003735">
    <property type="term" value="F:structural constituent of ribosome"/>
    <property type="evidence" value="ECO:0007669"/>
    <property type="project" value="InterPro"/>
</dbReference>
<evidence type="ECO:0000256" key="7">
    <source>
        <dbReference type="ARBA" id="ARBA00082729"/>
    </source>
</evidence>
<evidence type="ECO:0000256" key="3">
    <source>
        <dbReference type="ARBA" id="ARBA00022884"/>
    </source>
</evidence>
<evidence type="ECO:0000256" key="2">
    <source>
        <dbReference type="ARBA" id="ARBA00022730"/>
    </source>
</evidence>
<evidence type="ECO:0000313" key="8">
    <source>
        <dbReference type="EMBL" id="KAK9844724.1"/>
    </source>
</evidence>
<name>A0AAW1SEP0_9CHLO</name>
<keyword evidence="4" id="KW-0689">Ribosomal protein</keyword>
<dbReference type="AlphaFoldDB" id="A0AAW1SEP0"/>
<comment type="caution">
    <text evidence="8">The sequence shown here is derived from an EMBL/GenBank/DDBJ whole genome shotgun (WGS) entry which is preliminary data.</text>
</comment>
<dbReference type="GO" id="GO:0005737">
    <property type="term" value="C:cytoplasm"/>
    <property type="evidence" value="ECO:0007669"/>
    <property type="project" value="UniProtKB-ARBA"/>
</dbReference>
<keyword evidence="9" id="KW-1185">Reference proteome</keyword>
<gene>
    <name evidence="8" type="ORF">WJX74_005937</name>
</gene>
<evidence type="ECO:0000256" key="5">
    <source>
        <dbReference type="ARBA" id="ARBA00023274"/>
    </source>
</evidence>
<dbReference type="NCBIfam" id="TIGR00060">
    <property type="entry name" value="L18_bact"/>
    <property type="match status" value="1"/>
</dbReference>
<dbReference type="GO" id="GO:0005840">
    <property type="term" value="C:ribosome"/>
    <property type="evidence" value="ECO:0007669"/>
    <property type="project" value="UniProtKB-KW"/>
</dbReference>
<evidence type="ECO:0000256" key="6">
    <source>
        <dbReference type="ARBA" id="ARBA00035303"/>
    </source>
</evidence>
<protein>
    <recommendedName>
        <fullName evidence="6">Large ribosomal subunit protein uL18c</fullName>
    </recommendedName>
    <alternativeName>
        <fullName evidence="7">CL18</fullName>
    </alternativeName>
</protein>
<keyword evidence="5" id="KW-0687">Ribonucleoprotein</keyword>
<reference evidence="8 9" key="1">
    <citation type="journal article" date="2024" name="Nat. Commun.">
        <title>Phylogenomics reveals the evolutionary origins of lichenization in chlorophyte algae.</title>
        <authorList>
            <person name="Puginier C."/>
            <person name="Libourel C."/>
            <person name="Otte J."/>
            <person name="Skaloud P."/>
            <person name="Haon M."/>
            <person name="Grisel S."/>
            <person name="Petersen M."/>
            <person name="Berrin J.G."/>
            <person name="Delaux P.M."/>
            <person name="Dal Grande F."/>
            <person name="Keller J."/>
        </authorList>
    </citation>
    <scope>NUCLEOTIDE SEQUENCE [LARGE SCALE GENOMIC DNA]</scope>
    <source>
        <strain evidence="8 9">SAG 2145</strain>
    </source>
</reference>
<sequence length="171" mass="18602">MQCLHACSLSAAPRQLRRSTFTPCEAVSSLSQSRCTGPRLAAGPAQIEARVTTPRDRRKKRHLSIRRKVSGHPERPRLSVHRSNQHIYAQIIDDTQGNTLAASSSLSPALREMLKEVGGATTEAARQVGIKIAEICLEKGISKVSFDRGGHIYHGRVKAVAEAAREGGLVF</sequence>
<dbReference type="SUPFAM" id="SSF53137">
    <property type="entry name" value="Translational machinery components"/>
    <property type="match status" value="1"/>
</dbReference>